<accession>A0AAE1RPJ2</accession>
<protein>
    <submittedName>
        <fullName evidence="3">Uncharacterized protein</fullName>
    </submittedName>
</protein>
<evidence type="ECO:0000313" key="3">
    <source>
        <dbReference type="EMBL" id="KAK4355468.1"/>
    </source>
</evidence>
<proteinExistence type="predicted"/>
<comment type="caution">
    <text evidence="3">The sequence shown here is derived from an EMBL/GenBank/DDBJ whole genome shotgun (WGS) entry which is preliminary data.</text>
</comment>
<name>A0AAE1RPJ2_9SOLA</name>
<dbReference type="InterPro" id="IPR007052">
    <property type="entry name" value="CS_dom"/>
</dbReference>
<dbReference type="InterPro" id="IPR007699">
    <property type="entry name" value="SGS_dom"/>
</dbReference>
<reference evidence="3" key="1">
    <citation type="submission" date="2023-12" db="EMBL/GenBank/DDBJ databases">
        <title>Genome assembly of Anisodus tanguticus.</title>
        <authorList>
            <person name="Wang Y.-J."/>
        </authorList>
    </citation>
    <scope>NUCLEOTIDE SEQUENCE</scope>
    <source>
        <strain evidence="3">KB-2021</strain>
        <tissue evidence="3">Leaf</tissue>
    </source>
</reference>
<sequence>MAKAYLRKLEEYQTAKAALETGASLAPGESRFTSLIIECDERIAEEAGELPNHATVETSASVVIPAESKSVDIVAAVPRDTQMAFNLSNEGTPAVKPKYRHEFYQKPEEVVVTIFAKGIPAKNVSVDFGEQILSVSIDIPGVDAYSFQPRLFSKEKEEKLDGDAALNKFFRDIYKDADKDARRAMMKSFEGKDSVTAQLQMLYSGIKRQLDAVKKAFPRKSQIILAFVLIQNKWN</sequence>
<dbReference type="EMBL" id="JAVYJV010000013">
    <property type="protein sequence ID" value="KAK4355468.1"/>
    <property type="molecule type" value="Genomic_DNA"/>
</dbReference>
<dbReference type="Gene3D" id="2.60.40.790">
    <property type="match status" value="1"/>
</dbReference>
<dbReference type="Pfam" id="PF05002">
    <property type="entry name" value="SGS"/>
    <property type="match status" value="1"/>
</dbReference>
<dbReference type="GO" id="GO:0006950">
    <property type="term" value="P:response to stress"/>
    <property type="evidence" value="ECO:0007669"/>
    <property type="project" value="UniProtKB-ARBA"/>
</dbReference>
<dbReference type="SUPFAM" id="SSF49764">
    <property type="entry name" value="HSP20-like chaperones"/>
    <property type="match status" value="1"/>
</dbReference>
<dbReference type="Pfam" id="PF04969">
    <property type="entry name" value="CS"/>
    <property type="match status" value="1"/>
</dbReference>
<dbReference type="PROSITE" id="PS51048">
    <property type="entry name" value="SGS"/>
    <property type="match status" value="1"/>
</dbReference>
<gene>
    <name evidence="3" type="ORF">RND71_024439</name>
</gene>
<dbReference type="Proteomes" id="UP001291623">
    <property type="component" value="Unassembled WGS sequence"/>
</dbReference>
<keyword evidence="4" id="KW-1185">Reference proteome</keyword>
<evidence type="ECO:0000259" key="1">
    <source>
        <dbReference type="PROSITE" id="PS51048"/>
    </source>
</evidence>
<dbReference type="AlphaFoldDB" id="A0AAE1RPJ2"/>
<feature type="domain" description="SGS" evidence="1">
    <location>
        <begin position="131"/>
        <end position="224"/>
    </location>
</feature>
<dbReference type="CDD" id="cd06466">
    <property type="entry name" value="p23_CS_SGT1_like"/>
    <property type="match status" value="1"/>
</dbReference>
<organism evidence="3 4">
    <name type="scientific">Anisodus tanguticus</name>
    <dbReference type="NCBI Taxonomy" id="243964"/>
    <lineage>
        <taxon>Eukaryota</taxon>
        <taxon>Viridiplantae</taxon>
        <taxon>Streptophyta</taxon>
        <taxon>Embryophyta</taxon>
        <taxon>Tracheophyta</taxon>
        <taxon>Spermatophyta</taxon>
        <taxon>Magnoliopsida</taxon>
        <taxon>eudicotyledons</taxon>
        <taxon>Gunneridae</taxon>
        <taxon>Pentapetalae</taxon>
        <taxon>asterids</taxon>
        <taxon>lamiids</taxon>
        <taxon>Solanales</taxon>
        <taxon>Solanaceae</taxon>
        <taxon>Solanoideae</taxon>
        <taxon>Hyoscyameae</taxon>
        <taxon>Anisodus</taxon>
    </lineage>
</organism>
<dbReference type="GO" id="GO:0051087">
    <property type="term" value="F:protein-folding chaperone binding"/>
    <property type="evidence" value="ECO:0007669"/>
    <property type="project" value="InterPro"/>
</dbReference>
<dbReference type="PANTHER" id="PTHR45862">
    <property type="entry name" value="PROTEIN SGT1 HOMOLOG"/>
    <property type="match status" value="1"/>
</dbReference>
<dbReference type="InterPro" id="IPR044563">
    <property type="entry name" value="Sgt1-like"/>
</dbReference>
<feature type="domain" description="CS" evidence="2">
    <location>
        <begin position="96"/>
        <end position="190"/>
    </location>
</feature>
<evidence type="ECO:0000313" key="4">
    <source>
        <dbReference type="Proteomes" id="UP001291623"/>
    </source>
</evidence>
<dbReference type="InterPro" id="IPR008978">
    <property type="entry name" value="HSP20-like_chaperone"/>
</dbReference>
<dbReference type="PROSITE" id="PS51203">
    <property type="entry name" value="CS"/>
    <property type="match status" value="1"/>
</dbReference>
<evidence type="ECO:0000259" key="2">
    <source>
        <dbReference type="PROSITE" id="PS51203"/>
    </source>
</evidence>